<dbReference type="PANTHER" id="PTHR33048:SF146">
    <property type="entry name" value="INTEGRAL MEMBRANE PROTEIN"/>
    <property type="match status" value="1"/>
</dbReference>
<evidence type="ECO:0000313" key="6">
    <source>
        <dbReference type="EMBL" id="KZM25828.1"/>
    </source>
</evidence>
<evidence type="ECO:0000256" key="3">
    <source>
        <dbReference type="ARBA" id="ARBA00022989"/>
    </source>
</evidence>
<evidence type="ECO:0000256" key="4">
    <source>
        <dbReference type="ARBA" id="ARBA00023136"/>
    </source>
</evidence>
<dbReference type="Pfam" id="PF20684">
    <property type="entry name" value="Fung_rhodopsin"/>
    <property type="match status" value="1"/>
</dbReference>
<dbReference type="PROSITE" id="PS51257">
    <property type="entry name" value="PROKAR_LIPOPROTEIN"/>
    <property type="match status" value="1"/>
</dbReference>
<comment type="caution">
    <text evidence="6">The sequence shown here is derived from an EMBL/GenBank/DDBJ whole genome shotgun (WGS) entry which is preliminary data.</text>
</comment>
<dbReference type="PANTHER" id="PTHR33048">
    <property type="entry name" value="PTH11-LIKE INTEGRAL MEMBRANE PROTEIN (AFU_ORTHOLOGUE AFUA_5G11245)"/>
    <property type="match status" value="1"/>
</dbReference>
<evidence type="ECO:0000256" key="5">
    <source>
        <dbReference type="ARBA" id="ARBA00038359"/>
    </source>
</evidence>
<reference evidence="6 7" key="1">
    <citation type="journal article" date="2016" name="Sci. Rep.">
        <title>Draft genome sequencing and secretome analysis of fungal phytopathogen Ascochyta rabiei provides insight into the necrotrophic effector repertoire.</title>
        <authorList>
            <person name="Verma S."/>
            <person name="Gazara R.K."/>
            <person name="Nizam S."/>
            <person name="Parween S."/>
            <person name="Chattopadhyay D."/>
            <person name="Verma P.K."/>
        </authorList>
    </citation>
    <scope>NUCLEOTIDE SEQUENCE [LARGE SCALE GENOMIC DNA]</scope>
    <source>
        <strain evidence="6 7">ArDII</strain>
    </source>
</reference>
<keyword evidence="7" id="KW-1185">Reference proteome</keyword>
<dbReference type="OrthoDB" id="2988756at2759"/>
<accession>A0A163IN00</accession>
<dbReference type="Proteomes" id="UP000076837">
    <property type="component" value="Unassembled WGS sequence"/>
</dbReference>
<evidence type="ECO:0000256" key="1">
    <source>
        <dbReference type="ARBA" id="ARBA00004141"/>
    </source>
</evidence>
<evidence type="ECO:0000256" key="2">
    <source>
        <dbReference type="ARBA" id="ARBA00022692"/>
    </source>
</evidence>
<protein>
    <submittedName>
        <fullName evidence="6">Uncharacterized protein</fullName>
    </submittedName>
</protein>
<keyword evidence="3" id="KW-1133">Transmembrane helix</keyword>
<gene>
    <name evidence="6" type="ORF">ST47_g3085</name>
</gene>
<keyword evidence="2" id="KW-0812">Transmembrane</keyword>
<dbReference type="STRING" id="5454.A0A163IN00"/>
<dbReference type="InterPro" id="IPR052337">
    <property type="entry name" value="SAT4-like"/>
</dbReference>
<keyword evidence="4" id="KW-0472">Membrane</keyword>
<comment type="similarity">
    <text evidence="5">Belongs to the SAT4 family.</text>
</comment>
<organism evidence="6 7">
    <name type="scientific">Didymella rabiei</name>
    <name type="common">Chickpea ascochyta blight fungus</name>
    <name type="synonym">Mycosphaerella rabiei</name>
    <dbReference type="NCBI Taxonomy" id="5454"/>
    <lineage>
        <taxon>Eukaryota</taxon>
        <taxon>Fungi</taxon>
        <taxon>Dikarya</taxon>
        <taxon>Ascomycota</taxon>
        <taxon>Pezizomycotina</taxon>
        <taxon>Dothideomycetes</taxon>
        <taxon>Pleosporomycetidae</taxon>
        <taxon>Pleosporales</taxon>
        <taxon>Pleosporineae</taxon>
        <taxon>Didymellaceae</taxon>
        <taxon>Ascochyta</taxon>
    </lineage>
</organism>
<dbReference type="InterPro" id="IPR049326">
    <property type="entry name" value="Rhodopsin_dom_fungi"/>
</dbReference>
<evidence type="ECO:0000313" key="7">
    <source>
        <dbReference type="Proteomes" id="UP000076837"/>
    </source>
</evidence>
<comment type="subcellular location">
    <subcellularLocation>
        <location evidence="1">Membrane</location>
        <topology evidence="1">Multi-pass membrane protein</topology>
    </subcellularLocation>
</comment>
<dbReference type="AlphaFoldDB" id="A0A163IN00"/>
<proteinExistence type="inferred from homology"/>
<dbReference type="GO" id="GO:0016020">
    <property type="term" value="C:membrane"/>
    <property type="evidence" value="ECO:0007669"/>
    <property type="project" value="UniProtKB-SubCell"/>
</dbReference>
<dbReference type="EMBL" id="JYNV01000120">
    <property type="protein sequence ID" value="KZM25828.1"/>
    <property type="molecule type" value="Genomic_DNA"/>
</dbReference>
<name>A0A163IN00_DIDRA</name>
<sequence>MSSKTNGFAQGTVLKVAYSMLGVTSCVVLARAGLNVVRPKRLTASDILVFFAFACYATMCALYITLSPYMQRLYDVVNGKLPPYPEMEQENIKMTKMIFAAPCMFWMTLWLVKLSLLLLYRRLLVGLPRGYTIVWWGTAVICLVTYIGNYVFYFRSCGSISGFWTGGCSGDAAEQAQLTSLFYSFTADTTTNLTIMALPIRLTWNLQMPRSKKNAILLLFATGFICIFFACLRVSQVAINAAKPEAKGQPLDPTWLAIWGIVECSIAVIIGCCPAFAVLVNAFRARATYDSQGYRKHTGTGTGQGRGSKVQLRTIGSMGTRERNRRLGLDTTDSHWADAHNSQEQLSATHDGILVSTTVTQKQGATVAVEHR</sequence>